<keyword evidence="1" id="KW-0472">Membrane</keyword>
<evidence type="ECO:0000313" key="3">
    <source>
        <dbReference type="EMBL" id="RKL68458.1"/>
    </source>
</evidence>
<sequence length="491" mass="52245">MQAFVEILTSPTVFYIIIGTVLGVVFGAIPGLTATLAVVILLPITYGMDPVAGLSTLLSAYIGGISGGVVAAILIGMPGTPSSVTTVFDGYPLAKKGLGSKALGMGATANLIGSLISLFFLILIAPQLAKVALSFTAYEYTMVMIFAFVTVASLTGNFFKSILMTIVGLLIATWGFDPINAMDRNPTGIEFLRNGIPAIPAMIGLFVVSRVFVELESDQSKPIIPKSKSTNVFPKLKELKDSFTNFLRSGVIGTLIGILPGIGSSLATFVAYDQAKKASKEPETFGKGNMQGVVSSETANNAVIGGALVPLLVLGIPGDGVTALLLGGLQMHGLQPGPLLFVNQPDFVVGLFVSFFISVIVMFVFMVTIGARIFPVLLSVKKVYLLPIVMVMSIAGSYNIGYRISDVWIMAIFGVIGYFMNKWNFSTLPLVITLLLGFGFEQYIRTGLIQSSGDITPFFTRPIAGSFFLLSVLTIYFVNRSKKKGLLSKAK</sequence>
<feature type="transmembrane region" description="Helical" evidence="1">
    <location>
        <begin position="12"/>
        <end position="42"/>
    </location>
</feature>
<dbReference type="AlphaFoldDB" id="A0A3A9KA58"/>
<organism evidence="3 4">
    <name type="scientific">Salipaludibacillus neizhouensis</name>
    <dbReference type="NCBI Taxonomy" id="885475"/>
    <lineage>
        <taxon>Bacteria</taxon>
        <taxon>Bacillati</taxon>
        <taxon>Bacillota</taxon>
        <taxon>Bacilli</taxon>
        <taxon>Bacillales</taxon>
        <taxon>Bacillaceae</taxon>
    </lineage>
</organism>
<feature type="transmembrane region" description="Helical" evidence="1">
    <location>
        <begin position="251"/>
        <end position="272"/>
    </location>
</feature>
<protein>
    <submittedName>
        <fullName evidence="3">Tricarboxylate transporter family protein</fullName>
    </submittedName>
</protein>
<dbReference type="PANTHER" id="PTHR35342">
    <property type="entry name" value="TRICARBOXYLIC TRANSPORT PROTEIN"/>
    <property type="match status" value="1"/>
</dbReference>
<keyword evidence="1" id="KW-1133">Transmembrane helix</keyword>
<feature type="transmembrane region" description="Helical" evidence="1">
    <location>
        <begin position="54"/>
        <end position="75"/>
    </location>
</feature>
<feature type="transmembrane region" description="Helical" evidence="1">
    <location>
        <begin position="102"/>
        <end position="125"/>
    </location>
</feature>
<proteinExistence type="predicted"/>
<dbReference type="PANTHER" id="PTHR35342:SF5">
    <property type="entry name" value="TRICARBOXYLIC TRANSPORT PROTEIN"/>
    <property type="match status" value="1"/>
</dbReference>
<reference evidence="3 4" key="1">
    <citation type="submission" date="2017-10" db="EMBL/GenBank/DDBJ databases">
        <title>Bacillus sp. nov., a halophilic bacterium isolated from a Keqin Lake.</title>
        <authorList>
            <person name="Wang H."/>
        </authorList>
    </citation>
    <scope>NUCLEOTIDE SEQUENCE [LARGE SCALE GENOMIC DNA]</scope>
    <source>
        <strain evidence="3 4">KCTC 13187</strain>
    </source>
</reference>
<feature type="transmembrane region" description="Helical" evidence="1">
    <location>
        <begin position="458"/>
        <end position="478"/>
    </location>
</feature>
<dbReference type="Proteomes" id="UP000281498">
    <property type="component" value="Unassembled WGS sequence"/>
</dbReference>
<feature type="transmembrane region" description="Helical" evidence="1">
    <location>
        <begin position="191"/>
        <end position="213"/>
    </location>
</feature>
<name>A0A3A9KA58_9BACI</name>
<feature type="transmembrane region" description="Helical" evidence="1">
    <location>
        <begin position="407"/>
        <end position="438"/>
    </location>
</feature>
<evidence type="ECO:0000259" key="2">
    <source>
        <dbReference type="Pfam" id="PF01970"/>
    </source>
</evidence>
<dbReference type="EMBL" id="PDOE01000002">
    <property type="protein sequence ID" value="RKL68458.1"/>
    <property type="molecule type" value="Genomic_DNA"/>
</dbReference>
<feature type="transmembrane region" description="Helical" evidence="1">
    <location>
        <begin position="161"/>
        <end position="179"/>
    </location>
</feature>
<feature type="transmembrane region" description="Helical" evidence="1">
    <location>
        <begin position="383"/>
        <end position="401"/>
    </location>
</feature>
<evidence type="ECO:0000256" key="1">
    <source>
        <dbReference type="SAM" id="Phobius"/>
    </source>
</evidence>
<gene>
    <name evidence="3" type="ORF">CR203_06325</name>
</gene>
<dbReference type="OrthoDB" id="9781349at2"/>
<dbReference type="InterPro" id="IPR002823">
    <property type="entry name" value="DUF112_TM"/>
</dbReference>
<keyword evidence="4" id="KW-1185">Reference proteome</keyword>
<keyword evidence="1" id="KW-0812">Transmembrane</keyword>
<feature type="transmembrane region" description="Helical" evidence="1">
    <location>
        <begin position="302"/>
        <end position="327"/>
    </location>
</feature>
<feature type="transmembrane region" description="Helical" evidence="1">
    <location>
        <begin position="347"/>
        <end position="371"/>
    </location>
</feature>
<comment type="caution">
    <text evidence="3">The sequence shown here is derived from an EMBL/GenBank/DDBJ whole genome shotgun (WGS) entry which is preliminary data.</text>
</comment>
<feature type="domain" description="DUF112" evidence="2">
    <location>
        <begin position="14"/>
        <end position="432"/>
    </location>
</feature>
<accession>A0A3A9KA58</accession>
<evidence type="ECO:0000313" key="4">
    <source>
        <dbReference type="Proteomes" id="UP000281498"/>
    </source>
</evidence>
<dbReference type="Pfam" id="PF01970">
    <property type="entry name" value="TctA"/>
    <property type="match status" value="1"/>
</dbReference>